<keyword evidence="2" id="KW-1185">Reference proteome</keyword>
<keyword evidence="1" id="KW-0808">Transferase</keyword>
<dbReference type="SUPFAM" id="SSF48576">
    <property type="entry name" value="Terpenoid synthases"/>
    <property type="match status" value="1"/>
</dbReference>
<dbReference type="SFLD" id="SFLDG01212">
    <property type="entry name" value="Phytoene_synthase_like"/>
    <property type="match status" value="1"/>
</dbReference>
<dbReference type="GO" id="GO:0051996">
    <property type="term" value="F:squalene synthase [NAD(P)H] activity"/>
    <property type="evidence" value="ECO:0007669"/>
    <property type="project" value="InterPro"/>
</dbReference>
<organism evidence="1 2">
    <name type="scientific">Thauera aromatica K172</name>
    <dbReference type="NCBI Taxonomy" id="44139"/>
    <lineage>
        <taxon>Bacteria</taxon>
        <taxon>Pseudomonadati</taxon>
        <taxon>Pseudomonadota</taxon>
        <taxon>Betaproteobacteria</taxon>
        <taxon>Rhodocyclales</taxon>
        <taxon>Zoogloeaceae</taxon>
        <taxon>Thauera</taxon>
    </lineage>
</organism>
<protein>
    <submittedName>
        <fullName evidence="1">Phytoene synthase</fullName>
        <ecNumber evidence="1">2.5.1.32</ecNumber>
    </submittedName>
</protein>
<proteinExistence type="predicted"/>
<dbReference type="InterPro" id="IPR044843">
    <property type="entry name" value="Trans_IPPS_bact-type"/>
</dbReference>
<dbReference type="AlphaFoldDB" id="A0A2R4BP21"/>
<dbReference type="EMBL" id="CP028339">
    <property type="protein sequence ID" value="AVR88933.1"/>
    <property type="molecule type" value="Genomic_DNA"/>
</dbReference>
<dbReference type="SFLD" id="SFLDS00005">
    <property type="entry name" value="Isoprenoid_Synthase_Type_I"/>
    <property type="match status" value="1"/>
</dbReference>
<dbReference type="EC" id="2.5.1.32" evidence="1"/>
<gene>
    <name evidence="1" type="ORF">Tharo_2030</name>
</gene>
<dbReference type="InterPro" id="IPR002060">
    <property type="entry name" value="Squ/phyt_synthse"/>
</dbReference>
<dbReference type="InterPro" id="IPR033904">
    <property type="entry name" value="Trans_IPPS_HH"/>
</dbReference>
<dbReference type="SFLD" id="SFLDG01018">
    <property type="entry name" value="Squalene/Phytoene_Synthase_Lik"/>
    <property type="match status" value="1"/>
</dbReference>
<sequence length="298" mass="33200">MLPSMPVEHYENFPVASFLLPARLRAPVEAIYAFARSADDIADEGDAPGVARLARLQDYRLALEACAHGITVKDAALAPMFERLGHAIRTHKLPVQPFRHLLDAFAQDVGKTRYRDFDELLDYCRRSANPVGRLMLCLYGAATPDKLRRADAICTALQLINFWQDVAIDLAKGRIYLPQDDMARFGVDEAALTTLAALAEDARRSPRAGAPAPDATGWQALMAFEVQRARAMMLDGAALARELPGRIGWELRLVVLGGLRILERIEAVDYDVFRRRPKLGAGDWPRLGWRALHYGRLT</sequence>
<dbReference type="NCBIfam" id="TIGR03464">
    <property type="entry name" value="HpnC"/>
    <property type="match status" value="1"/>
</dbReference>
<dbReference type="GO" id="GO:0016114">
    <property type="term" value="P:terpenoid biosynthetic process"/>
    <property type="evidence" value="ECO:0007669"/>
    <property type="project" value="UniProtKB-ARBA"/>
</dbReference>
<dbReference type="Proteomes" id="UP000241885">
    <property type="component" value="Chromosome"/>
</dbReference>
<dbReference type="Gene3D" id="1.10.600.10">
    <property type="entry name" value="Farnesyl Diphosphate Synthase"/>
    <property type="match status" value="1"/>
</dbReference>
<name>A0A2R4BP21_THAAR</name>
<accession>A0A2R4BP21</accession>
<dbReference type="Pfam" id="PF00494">
    <property type="entry name" value="SQS_PSY"/>
    <property type="match status" value="1"/>
</dbReference>
<dbReference type="KEGG" id="tak:Tharo_2030"/>
<dbReference type="PANTHER" id="PTHR31480">
    <property type="entry name" value="BIFUNCTIONAL LYCOPENE CYCLASE/PHYTOENE SYNTHASE"/>
    <property type="match status" value="1"/>
</dbReference>
<reference evidence="1 2" key="1">
    <citation type="submission" date="2018-03" db="EMBL/GenBank/DDBJ databases">
        <title>Complete genome sequence of Thauera aromatica, a model organism for studying aromatic compound degradation under denitrifying conditions.</title>
        <authorList>
            <person name="Lo H.-Y."/>
            <person name="Goris T."/>
            <person name="Boll M."/>
            <person name="Mueller J.A."/>
        </authorList>
    </citation>
    <scope>NUCLEOTIDE SEQUENCE [LARGE SCALE GENOMIC DNA]</scope>
    <source>
        <strain evidence="1 2">K172</strain>
    </source>
</reference>
<dbReference type="CDD" id="cd00683">
    <property type="entry name" value="Trans_IPPS_HH"/>
    <property type="match status" value="1"/>
</dbReference>
<evidence type="ECO:0000313" key="2">
    <source>
        <dbReference type="Proteomes" id="UP000241885"/>
    </source>
</evidence>
<evidence type="ECO:0000313" key="1">
    <source>
        <dbReference type="EMBL" id="AVR88933.1"/>
    </source>
</evidence>
<dbReference type="GO" id="GO:0004311">
    <property type="term" value="F:geranylgeranyl diphosphate synthase activity"/>
    <property type="evidence" value="ECO:0007669"/>
    <property type="project" value="InterPro"/>
</dbReference>
<dbReference type="InterPro" id="IPR017827">
    <property type="entry name" value="HSQ_synthase_HpnC"/>
</dbReference>
<dbReference type="InterPro" id="IPR008949">
    <property type="entry name" value="Isoprenoid_synthase_dom_sf"/>
</dbReference>